<accession>A0AAV9JLY7</accession>
<dbReference type="InterPro" id="IPR000999">
    <property type="entry name" value="RNase_III_dom"/>
</dbReference>
<dbReference type="Proteomes" id="UP001324427">
    <property type="component" value="Unassembled WGS sequence"/>
</dbReference>
<feature type="domain" description="RNase III" evidence="2">
    <location>
        <begin position="17"/>
        <end position="127"/>
    </location>
</feature>
<gene>
    <name evidence="3" type="ORF">LTR36_002870</name>
</gene>
<dbReference type="SUPFAM" id="SSF69065">
    <property type="entry name" value="RNase III domain-like"/>
    <property type="match status" value="1"/>
</dbReference>
<dbReference type="GO" id="GO:0004525">
    <property type="term" value="F:ribonuclease III activity"/>
    <property type="evidence" value="ECO:0007669"/>
    <property type="project" value="InterPro"/>
</dbReference>
<dbReference type="PROSITE" id="PS50142">
    <property type="entry name" value="RNASE_3_2"/>
    <property type="match status" value="1"/>
</dbReference>
<dbReference type="EMBL" id="JAVFHQ010000019">
    <property type="protein sequence ID" value="KAK4545520.1"/>
    <property type="molecule type" value="Genomic_DNA"/>
</dbReference>
<reference evidence="3 4" key="1">
    <citation type="submission" date="2021-11" db="EMBL/GenBank/DDBJ databases">
        <title>Black yeast isolated from Biological Soil Crust.</title>
        <authorList>
            <person name="Kurbessoian T."/>
        </authorList>
    </citation>
    <scope>NUCLEOTIDE SEQUENCE [LARGE SCALE GENOMIC DNA]</scope>
    <source>
        <strain evidence="3 4">CCFEE 5522</strain>
    </source>
</reference>
<organism evidence="3 4">
    <name type="scientific">Oleoguttula mirabilis</name>
    <dbReference type="NCBI Taxonomy" id="1507867"/>
    <lineage>
        <taxon>Eukaryota</taxon>
        <taxon>Fungi</taxon>
        <taxon>Dikarya</taxon>
        <taxon>Ascomycota</taxon>
        <taxon>Pezizomycotina</taxon>
        <taxon>Dothideomycetes</taxon>
        <taxon>Dothideomycetidae</taxon>
        <taxon>Mycosphaerellales</taxon>
        <taxon>Teratosphaeriaceae</taxon>
        <taxon>Oleoguttula</taxon>
    </lineage>
</organism>
<dbReference type="AlphaFoldDB" id="A0AAV9JLY7"/>
<evidence type="ECO:0000313" key="4">
    <source>
        <dbReference type="Proteomes" id="UP001324427"/>
    </source>
</evidence>
<sequence length="148" mass="15580">MADKLAAAKVLVQRLAGYHFRNEDILMEAIDTTGQRISQSNQRLALLGDAVLQHALLDDWYPNGTPKGNGNAILSTVANNPNLAAVARRHGLDALVVTNPGHCGPLSTNTLATIVEALIGAVYLDSGKDLDTVKLALAGLELTPSNMG</sequence>
<protein>
    <recommendedName>
        <fullName evidence="2">RNase III domain-containing protein</fullName>
    </recommendedName>
</protein>
<evidence type="ECO:0000256" key="1">
    <source>
        <dbReference type="ARBA" id="ARBA00022801"/>
    </source>
</evidence>
<dbReference type="InterPro" id="IPR036389">
    <property type="entry name" value="RNase_III_sf"/>
</dbReference>
<keyword evidence="4" id="KW-1185">Reference proteome</keyword>
<comment type="caution">
    <text evidence="3">The sequence shown here is derived from an EMBL/GenBank/DDBJ whole genome shotgun (WGS) entry which is preliminary data.</text>
</comment>
<dbReference type="PANTHER" id="PTHR14950">
    <property type="entry name" value="DICER-RELATED"/>
    <property type="match status" value="1"/>
</dbReference>
<keyword evidence="1" id="KW-0378">Hydrolase</keyword>
<name>A0AAV9JLY7_9PEZI</name>
<dbReference type="PANTHER" id="PTHR14950:SF37">
    <property type="entry name" value="ENDORIBONUCLEASE DICER"/>
    <property type="match status" value="1"/>
</dbReference>
<evidence type="ECO:0000313" key="3">
    <source>
        <dbReference type="EMBL" id="KAK4545520.1"/>
    </source>
</evidence>
<dbReference type="CDD" id="cd00593">
    <property type="entry name" value="RIBOc"/>
    <property type="match status" value="1"/>
</dbReference>
<dbReference type="Pfam" id="PF00636">
    <property type="entry name" value="Ribonuclease_3"/>
    <property type="match status" value="1"/>
</dbReference>
<dbReference type="SMART" id="SM00535">
    <property type="entry name" value="RIBOc"/>
    <property type="match status" value="1"/>
</dbReference>
<dbReference type="Gene3D" id="1.10.1520.10">
    <property type="entry name" value="Ribonuclease III domain"/>
    <property type="match status" value="1"/>
</dbReference>
<evidence type="ECO:0000259" key="2">
    <source>
        <dbReference type="PROSITE" id="PS50142"/>
    </source>
</evidence>
<dbReference type="GO" id="GO:0006396">
    <property type="term" value="P:RNA processing"/>
    <property type="evidence" value="ECO:0007669"/>
    <property type="project" value="InterPro"/>
</dbReference>
<proteinExistence type="predicted"/>